<dbReference type="AlphaFoldDB" id="R3WU87"/>
<dbReference type="InterPro" id="IPR004408">
    <property type="entry name" value="Biotin_CoA_COase_ligase"/>
</dbReference>
<dbReference type="GO" id="GO:0003677">
    <property type="term" value="F:DNA binding"/>
    <property type="evidence" value="ECO:0007669"/>
    <property type="project" value="UniProtKB-UniRule"/>
</dbReference>
<feature type="domain" description="BPL/LPL catalytic" evidence="7">
    <location>
        <begin position="62"/>
        <end position="255"/>
    </location>
</feature>
<dbReference type="STRING" id="154621.RV11_GL000193"/>
<dbReference type="InterPro" id="IPR011991">
    <property type="entry name" value="ArsR-like_HTH"/>
</dbReference>
<dbReference type="InterPro" id="IPR030855">
    <property type="entry name" value="Bifunct_BirA"/>
</dbReference>
<dbReference type="HAMAP" id="MF_00978">
    <property type="entry name" value="Bifunct_BirA"/>
    <property type="match status" value="1"/>
</dbReference>
<evidence type="ECO:0000256" key="6">
    <source>
        <dbReference type="HAMAP-Rule" id="MF_00978"/>
    </source>
</evidence>
<keyword evidence="2 6" id="KW-0547">Nucleotide-binding</keyword>
<evidence type="ECO:0000259" key="7">
    <source>
        <dbReference type="PROSITE" id="PS51733"/>
    </source>
</evidence>
<dbReference type="GO" id="GO:0005737">
    <property type="term" value="C:cytoplasm"/>
    <property type="evidence" value="ECO:0007669"/>
    <property type="project" value="TreeGrafter"/>
</dbReference>
<dbReference type="CDD" id="cd16442">
    <property type="entry name" value="BPL"/>
    <property type="match status" value="1"/>
</dbReference>
<dbReference type="InterPro" id="IPR013196">
    <property type="entry name" value="HTH_11"/>
</dbReference>
<dbReference type="Pfam" id="PF03099">
    <property type="entry name" value="BPL_LplA_LipB"/>
    <property type="match status" value="1"/>
</dbReference>
<keyword evidence="3 6" id="KW-0067">ATP-binding</keyword>
<feature type="binding site" evidence="6">
    <location>
        <position position="180"/>
    </location>
    <ligand>
        <name>biotin</name>
        <dbReference type="ChEBI" id="CHEBI:57586"/>
    </ligand>
</feature>
<dbReference type="EC" id="6.3.4.15" evidence="6"/>
<comment type="caution">
    <text evidence="6">Lacks conserved residue(s) required for the propagation of feature annotation.</text>
</comment>
<gene>
    <name evidence="6" type="primary">birA</name>
    <name evidence="8" type="ORF">UC3_01265</name>
</gene>
<evidence type="ECO:0000313" key="8">
    <source>
        <dbReference type="EMBL" id="EOL45375.1"/>
    </source>
</evidence>
<dbReference type="GO" id="GO:0016740">
    <property type="term" value="F:transferase activity"/>
    <property type="evidence" value="ECO:0007669"/>
    <property type="project" value="UniProtKB-ARBA"/>
</dbReference>
<dbReference type="Pfam" id="PF02237">
    <property type="entry name" value="BPL_C"/>
    <property type="match status" value="1"/>
</dbReference>
<dbReference type="InterPro" id="IPR036390">
    <property type="entry name" value="WH_DNA-bd_sf"/>
</dbReference>
<dbReference type="Proteomes" id="UP000013785">
    <property type="component" value="Unassembled WGS sequence"/>
</dbReference>
<dbReference type="GO" id="GO:0005524">
    <property type="term" value="F:ATP binding"/>
    <property type="evidence" value="ECO:0007669"/>
    <property type="project" value="UniProtKB-UniRule"/>
</dbReference>
<dbReference type="SUPFAM" id="SSF55681">
    <property type="entry name" value="Class II aaRS and biotin synthetases"/>
    <property type="match status" value="1"/>
</dbReference>
<evidence type="ECO:0000256" key="3">
    <source>
        <dbReference type="ARBA" id="ARBA00022840"/>
    </source>
</evidence>
<proteinExistence type="inferred from homology"/>
<evidence type="ECO:0000256" key="1">
    <source>
        <dbReference type="ARBA" id="ARBA00022598"/>
    </source>
</evidence>
<dbReference type="EMBL" id="AJAT01000012">
    <property type="protein sequence ID" value="EOL45375.1"/>
    <property type="molecule type" value="Genomic_DNA"/>
</dbReference>
<keyword evidence="1 6" id="KW-0436">Ligase</keyword>
<comment type="similarity">
    <text evidence="6">Belongs to the biotin--protein ligase family.</text>
</comment>
<accession>R3WU87</accession>
<comment type="catalytic activity">
    <reaction evidence="6">
        <text>biotin + L-lysyl-[protein] + ATP = N(6)-biotinyl-L-lysyl-[protein] + AMP + diphosphate + H(+)</text>
        <dbReference type="Rhea" id="RHEA:11756"/>
        <dbReference type="Rhea" id="RHEA-COMP:9752"/>
        <dbReference type="Rhea" id="RHEA-COMP:10505"/>
        <dbReference type="ChEBI" id="CHEBI:15378"/>
        <dbReference type="ChEBI" id="CHEBI:29969"/>
        <dbReference type="ChEBI" id="CHEBI:30616"/>
        <dbReference type="ChEBI" id="CHEBI:33019"/>
        <dbReference type="ChEBI" id="CHEBI:57586"/>
        <dbReference type="ChEBI" id="CHEBI:83144"/>
        <dbReference type="ChEBI" id="CHEBI:456215"/>
        <dbReference type="EC" id="6.3.4.15"/>
    </reaction>
</comment>
<dbReference type="Pfam" id="PF08279">
    <property type="entry name" value="HTH_11"/>
    <property type="match status" value="1"/>
</dbReference>
<evidence type="ECO:0000256" key="2">
    <source>
        <dbReference type="ARBA" id="ARBA00022741"/>
    </source>
</evidence>
<dbReference type="PANTHER" id="PTHR12835:SF5">
    <property type="entry name" value="BIOTIN--PROTEIN LIGASE"/>
    <property type="match status" value="1"/>
</dbReference>
<comment type="function">
    <text evidence="6">Acts both as a biotin--[acetyl-CoA-carboxylase] ligase and a repressor.</text>
</comment>
<sequence length="318" mass="35365">MSTKMRVLTLLKNTSEALSGEKIAQELGVSRTAIWKAIKELEKAGYQFEHQAVGYRYLPSDVLSKEELAHQLPSLTIDVAQTSDSTMKVAKYAAIEGQQGPALFVADMQEQPKGRFGRPFYSEKGRGIYMSLLLSPDRSFEELPQYTVLAAVAVAEAIDSLVGVSTEIKWVNDIYLNGKKICGILSEAISDMESGHIAHIIVGMGLNFSLPQEHFPSELQEKASSIFADGNASITRNELIAKIWQRFFYHMDHLPTDNYLEIYRKKSFVLGKTVTFVQKNQEYTGIAQSITELGELVVQVGKESFILSSGEISLKSIQ</sequence>
<keyword evidence="6" id="KW-0678">Repressor</keyword>
<dbReference type="Gene3D" id="1.10.10.10">
    <property type="entry name" value="Winged helix-like DNA-binding domain superfamily/Winged helix DNA-binding domain"/>
    <property type="match status" value="1"/>
</dbReference>
<keyword evidence="6" id="KW-0805">Transcription regulation</keyword>
<dbReference type="NCBIfam" id="TIGR00121">
    <property type="entry name" value="birA_ligase"/>
    <property type="match status" value="1"/>
</dbReference>
<dbReference type="RefSeq" id="WP_010767933.1">
    <property type="nucleotide sequence ID" value="NZ_ASWE01000003.1"/>
</dbReference>
<dbReference type="HOGENOM" id="CLU_051096_0_1_9"/>
<dbReference type="eggNOG" id="COG1654">
    <property type="taxonomic scope" value="Bacteria"/>
</dbReference>
<dbReference type="PANTHER" id="PTHR12835">
    <property type="entry name" value="BIOTIN PROTEIN LIGASE"/>
    <property type="match status" value="1"/>
</dbReference>
<dbReference type="OrthoDB" id="9807064at2"/>
<dbReference type="Gene3D" id="2.30.30.100">
    <property type="match status" value="1"/>
</dbReference>
<dbReference type="InterPro" id="IPR008988">
    <property type="entry name" value="Transcriptional_repressor_C"/>
</dbReference>
<dbReference type="CDD" id="cd00090">
    <property type="entry name" value="HTH_ARSR"/>
    <property type="match status" value="1"/>
</dbReference>
<evidence type="ECO:0000256" key="4">
    <source>
        <dbReference type="ARBA" id="ARBA00023125"/>
    </source>
</evidence>
<evidence type="ECO:0000313" key="9">
    <source>
        <dbReference type="Proteomes" id="UP000013785"/>
    </source>
</evidence>
<dbReference type="GO" id="GO:0009249">
    <property type="term" value="P:protein lipoylation"/>
    <property type="evidence" value="ECO:0007669"/>
    <property type="project" value="UniProtKB-ARBA"/>
</dbReference>
<feature type="binding site" evidence="6">
    <location>
        <position position="109"/>
    </location>
    <ligand>
        <name>biotin</name>
        <dbReference type="ChEBI" id="CHEBI:57586"/>
    </ligand>
</feature>
<evidence type="ECO:0000256" key="5">
    <source>
        <dbReference type="ARBA" id="ARBA00023267"/>
    </source>
</evidence>
<keyword evidence="4 6" id="KW-0238">DNA-binding</keyword>
<dbReference type="GO" id="GO:0006355">
    <property type="term" value="P:regulation of DNA-templated transcription"/>
    <property type="evidence" value="ECO:0007669"/>
    <property type="project" value="UniProtKB-UniRule"/>
</dbReference>
<keyword evidence="9" id="KW-1185">Reference proteome</keyword>
<dbReference type="PATRIC" id="fig|1158610.3.peg.1242"/>
<organism evidence="8 9">
    <name type="scientific">Enterococcus phoeniculicola ATCC BAA-412</name>
    <dbReference type="NCBI Taxonomy" id="1158610"/>
    <lineage>
        <taxon>Bacteria</taxon>
        <taxon>Bacillati</taxon>
        <taxon>Bacillota</taxon>
        <taxon>Bacilli</taxon>
        <taxon>Lactobacillales</taxon>
        <taxon>Enterococcaceae</taxon>
        <taxon>Enterococcus</taxon>
    </lineage>
</organism>
<dbReference type="PROSITE" id="PS51733">
    <property type="entry name" value="BPL_LPL_CATALYTIC"/>
    <property type="match status" value="1"/>
</dbReference>
<keyword evidence="6" id="KW-0804">Transcription</keyword>
<dbReference type="SUPFAM" id="SSF46785">
    <property type="entry name" value="Winged helix' DNA-binding domain"/>
    <property type="match status" value="1"/>
</dbReference>
<feature type="DNA-binding region" description="H-T-H motif" evidence="6">
    <location>
        <begin position="20"/>
        <end position="39"/>
    </location>
</feature>
<dbReference type="InterPro" id="IPR045864">
    <property type="entry name" value="aa-tRNA-synth_II/BPL/LPL"/>
</dbReference>
<dbReference type="eggNOG" id="COG0340">
    <property type="taxonomic scope" value="Bacteria"/>
</dbReference>
<dbReference type="SUPFAM" id="SSF50037">
    <property type="entry name" value="C-terminal domain of transcriptional repressors"/>
    <property type="match status" value="1"/>
</dbReference>
<dbReference type="InterPro" id="IPR003142">
    <property type="entry name" value="BPL_C"/>
</dbReference>
<dbReference type="InterPro" id="IPR004143">
    <property type="entry name" value="BPL_LPL_catalytic"/>
</dbReference>
<protein>
    <recommendedName>
        <fullName evidence="6">Bifunctional ligase/repressor BirA</fullName>
    </recommendedName>
    <alternativeName>
        <fullName evidence="6">Biotin--[acetyl-CoA-carboxylase] ligase</fullName>
        <ecNumber evidence="6">6.3.4.15</ecNumber>
    </alternativeName>
    <alternativeName>
        <fullName evidence="6">Biotin--protein ligase</fullName>
    </alternativeName>
    <alternativeName>
        <fullName evidence="6">Biotin-[acetyl-CoA carboxylase] synthetase</fullName>
    </alternativeName>
</protein>
<comment type="caution">
    <text evidence="8">The sequence shown here is derived from an EMBL/GenBank/DDBJ whole genome shotgun (WGS) entry which is preliminary data.</text>
</comment>
<dbReference type="InterPro" id="IPR036388">
    <property type="entry name" value="WH-like_DNA-bd_sf"/>
</dbReference>
<reference evidence="8 9" key="1">
    <citation type="submission" date="2013-02" db="EMBL/GenBank/DDBJ databases">
        <title>The Genome Sequence of Enterococcus phoeniculicola BAA-412.</title>
        <authorList>
            <consortium name="The Broad Institute Genome Sequencing Platform"/>
            <consortium name="The Broad Institute Genome Sequencing Center for Infectious Disease"/>
            <person name="Earl A.M."/>
            <person name="Gilmore M.S."/>
            <person name="Lebreton F."/>
            <person name="Walker B."/>
            <person name="Young S.K."/>
            <person name="Zeng Q."/>
            <person name="Gargeya S."/>
            <person name="Fitzgerald M."/>
            <person name="Haas B."/>
            <person name="Abouelleil A."/>
            <person name="Alvarado L."/>
            <person name="Arachchi H.M."/>
            <person name="Berlin A.M."/>
            <person name="Chapman S.B."/>
            <person name="Dewar J."/>
            <person name="Goldberg J."/>
            <person name="Griggs A."/>
            <person name="Gujja S."/>
            <person name="Hansen M."/>
            <person name="Howarth C."/>
            <person name="Imamovic A."/>
            <person name="Larimer J."/>
            <person name="McCowan C."/>
            <person name="Murphy C."/>
            <person name="Neiman D."/>
            <person name="Pearson M."/>
            <person name="Priest M."/>
            <person name="Roberts A."/>
            <person name="Saif S."/>
            <person name="Shea T."/>
            <person name="Sisk P."/>
            <person name="Sykes S."/>
            <person name="Wortman J."/>
            <person name="Nusbaum C."/>
            <person name="Birren B."/>
        </authorList>
    </citation>
    <scope>NUCLEOTIDE SEQUENCE [LARGE SCALE GENOMIC DNA]</scope>
    <source>
        <strain evidence="8 9">ATCC BAA-412</strain>
    </source>
</reference>
<name>R3WU87_9ENTE</name>
<dbReference type="GO" id="GO:0004077">
    <property type="term" value="F:biotin--[biotin carboxyl-carrier protein] ligase activity"/>
    <property type="evidence" value="ECO:0007669"/>
    <property type="project" value="UniProtKB-UniRule"/>
</dbReference>
<keyword evidence="5 6" id="KW-0092">Biotin</keyword>
<dbReference type="Gene3D" id="3.30.930.10">
    <property type="entry name" value="Bira Bifunctional Protein, Domain 2"/>
    <property type="match status" value="1"/>
</dbReference>